<dbReference type="Proteomes" id="UP001165121">
    <property type="component" value="Unassembled WGS sequence"/>
</dbReference>
<evidence type="ECO:0000256" key="1">
    <source>
        <dbReference type="SAM" id="Coils"/>
    </source>
</evidence>
<reference evidence="3" key="1">
    <citation type="submission" date="2023-04" db="EMBL/GenBank/DDBJ databases">
        <title>Phytophthora fragariaefolia NBRC 109709.</title>
        <authorList>
            <person name="Ichikawa N."/>
            <person name="Sato H."/>
            <person name="Tonouchi N."/>
        </authorList>
    </citation>
    <scope>NUCLEOTIDE SEQUENCE</scope>
    <source>
        <strain evidence="3">NBRC 109709</strain>
    </source>
</reference>
<keyword evidence="4" id="KW-1185">Reference proteome</keyword>
<keyword evidence="1" id="KW-0175">Coiled coil</keyword>
<organism evidence="3 4">
    <name type="scientific">Phytophthora fragariaefolia</name>
    <dbReference type="NCBI Taxonomy" id="1490495"/>
    <lineage>
        <taxon>Eukaryota</taxon>
        <taxon>Sar</taxon>
        <taxon>Stramenopiles</taxon>
        <taxon>Oomycota</taxon>
        <taxon>Peronosporomycetes</taxon>
        <taxon>Peronosporales</taxon>
        <taxon>Peronosporaceae</taxon>
        <taxon>Phytophthora</taxon>
    </lineage>
</organism>
<feature type="coiled-coil region" evidence="1">
    <location>
        <begin position="233"/>
        <end position="260"/>
    </location>
</feature>
<comment type="caution">
    <text evidence="3">The sequence shown here is derived from an EMBL/GenBank/DDBJ whole genome shotgun (WGS) entry which is preliminary data.</text>
</comment>
<dbReference type="OrthoDB" id="114444at2759"/>
<dbReference type="EMBL" id="BSXT01002521">
    <property type="protein sequence ID" value="GMF49379.1"/>
    <property type="molecule type" value="Genomic_DNA"/>
</dbReference>
<protein>
    <submittedName>
        <fullName evidence="3">Unnamed protein product</fullName>
    </submittedName>
</protein>
<evidence type="ECO:0000313" key="3">
    <source>
        <dbReference type="EMBL" id="GMF49379.1"/>
    </source>
</evidence>
<evidence type="ECO:0000256" key="2">
    <source>
        <dbReference type="SAM" id="MobiDB-lite"/>
    </source>
</evidence>
<name>A0A9W6XXJ9_9STRA</name>
<feature type="region of interest" description="Disordered" evidence="2">
    <location>
        <begin position="261"/>
        <end position="284"/>
    </location>
</feature>
<sequence>MIPAIVKITNAFAWSYVDTGLLYVLGTPTDELQLYETPGDSATELLLQVAELVESEEAQQALLKEASTKELALHTVKMVDIFWKRIIVPGDAQTFKQMADKIENVNPRELGPFVEVFSKYIDNHDTDKSAVLETSAARRMDWLEGEIKRLEQVDKTFSWKMPFADDWDPAIDPFLRGPEESMTTEGVPKFNNLRDAKKFARKSNWSQCEASFKMEAGETNVPFVTITKTRKWYDDTQIKLARYEEELAQLSERFRLKKYRSDKSQGGGQCGQALPVIKSSGPVG</sequence>
<gene>
    <name evidence="3" type="ORF">Pfra01_001950100</name>
</gene>
<proteinExistence type="predicted"/>
<dbReference type="AlphaFoldDB" id="A0A9W6XXJ9"/>
<evidence type="ECO:0000313" key="4">
    <source>
        <dbReference type="Proteomes" id="UP001165121"/>
    </source>
</evidence>
<accession>A0A9W6XXJ9</accession>